<dbReference type="OrthoDB" id="5795846at2"/>
<dbReference type="NCBIfam" id="TIGR02444">
    <property type="entry name" value="TIGR02444 family protein"/>
    <property type="match status" value="1"/>
</dbReference>
<dbReference type="InterPro" id="IPR012659">
    <property type="entry name" value="CHP02444"/>
</dbReference>
<dbReference type="EMBL" id="CACSIM010000003">
    <property type="protein sequence ID" value="CAA0106385.1"/>
    <property type="molecule type" value="Genomic_DNA"/>
</dbReference>
<reference evidence="4 5" key="1">
    <citation type="submission" date="2019-11" db="EMBL/GenBank/DDBJ databases">
        <authorList>
            <person name="Holert J."/>
        </authorList>
    </citation>
    <scope>NUCLEOTIDE SEQUENCE [LARGE SCALE GENOMIC DNA]</scope>
    <source>
        <strain evidence="2">BC3_2A</strain>
        <strain evidence="3">SB11_1A</strain>
    </source>
</reference>
<sequence>MDEKINAGGKSPKALPKSLWQFALLAYADPIIQRHCLHLQDHYNLDVNMLLAAGYCSYRGRVWTPFICRDLMCLVAPIREANILPLRRIRRDAKGVKALYDALKNAEIAAEKMEIMALQEAIETRVTAVGGNTRYSDNILHYVGIHAEVDSEPLCNVCRELAAKMAKIR</sequence>
<evidence type="ECO:0000256" key="1">
    <source>
        <dbReference type="SAM" id="Coils"/>
    </source>
</evidence>
<dbReference type="EMBL" id="CACSIK010000002">
    <property type="protein sequence ID" value="CAA0106527.1"/>
    <property type="molecule type" value="Genomic_DNA"/>
</dbReference>
<dbReference type="Proteomes" id="UP000439591">
    <property type="component" value="Unassembled WGS sequence"/>
</dbReference>
<gene>
    <name evidence="3" type="ORF">IHBHHGIJ_02961</name>
    <name evidence="2" type="ORF">KFEGEMFD_02334</name>
</gene>
<proteinExistence type="predicted"/>
<dbReference type="RefSeq" id="WP_159269659.1">
    <property type="nucleotide sequence ID" value="NZ_CACSIK010000002.1"/>
</dbReference>
<accession>A0A5S9PQK9</accession>
<evidence type="ECO:0000313" key="5">
    <source>
        <dbReference type="Proteomes" id="UP000439591"/>
    </source>
</evidence>
<keyword evidence="1" id="KW-0175">Coiled coil</keyword>
<evidence type="ECO:0008006" key="6">
    <source>
        <dbReference type="Google" id="ProtNLM"/>
    </source>
</evidence>
<evidence type="ECO:0000313" key="4">
    <source>
        <dbReference type="Proteomes" id="UP000435877"/>
    </source>
</evidence>
<keyword evidence="4" id="KW-1185">Reference proteome</keyword>
<feature type="coiled-coil region" evidence="1">
    <location>
        <begin position="86"/>
        <end position="116"/>
    </location>
</feature>
<dbReference type="Pfam" id="PF09523">
    <property type="entry name" value="DUF2390"/>
    <property type="match status" value="1"/>
</dbReference>
<evidence type="ECO:0000313" key="2">
    <source>
        <dbReference type="EMBL" id="CAA0106385.1"/>
    </source>
</evidence>
<name>A0A5S9PQK9_9GAMM</name>
<dbReference type="Proteomes" id="UP000435877">
    <property type="component" value="Unassembled WGS sequence"/>
</dbReference>
<organism evidence="3 4">
    <name type="scientific">Zhongshania aliphaticivorans</name>
    <dbReference type="NCBI Taxonomy" id="1470434"/>
    <lineage>
        <taxon>Bacteria</taxon>
        <taxon>Pseudomonadati</taxon>
        <taxon>Pseudomonadota</taxon>
        <taxon>Gammaproteobacteria</taxon>
        <taxon>Cellvibrionales</taxon>
        <taxon>Spongiibacteraceae</taxon>
        <taxon>Zhongshania</taxon>
    </lineage>
</organism>
<evidence type="ECO:0000313" key="3">
    <source>
        <dbReference type="EMBL" id="CAA0106527.1"/>
    </source>
</evidence>
<dbReference type="AlphaFoldDB" id="A0A5S9PQK9"/>
<protein>
    <recommendedName>
        <fullName evidence="6">TIGR02444 family protein</fullName>
    </recommendedName>
</protein>